<proteinExistence type="predicted"/>
<keyword evidence="1" id="KW-0472">Membrane</keyword>
<keyword evidence="1" id="KW-0812">Transmembrane</keyword>
<keyword evidence="1" id="KW-1133">Transmembrane helix</keyword>
<evidence type="ECO:0000313" key="2">
    <source>
        <dbReference type="EMBL" id="QJR15791.1"/>
    </source>
</evidence>
<keyword evidence="3" id="KW-1185">Reference proteome</keyword>
<name>A0A6M4H871_9PROT</name>
<evidence type="ECO:0000256" key="1">
    <source>
        <dbReference type="SAM" id="Phobius"/>
    </source>
</evidence>
<protein>
    <submittedName>
        <fullName evidence="2">Uncharacterized protein</fullName>
    </submittedName>
</protein>
<dbReference type="EMBL" id="CP053073">
    <property type="protein sequence ID" value="QJR15791.1"/>
    <property type="molecule type" value="Genomic_DNA"/>
</dbReference>
<dbReference type="KEGG" id="upl:DSM104440_02617"/>
<dbReference type="InParanoid" id="A0A6M4H871"/>
<dbReference type="AlphaFoldDB" id="A0A6M4H871"/>
<reference evidence="2 3" key="1">
    <citation type="submission" date="2020-04" db="EMBL/GenBank/DDBJ databases">
        <title>Usitatibacter rugosus gen. nov., sp. nov. and Usitatibacter palustris sp. nov., novel members of Usitatibacteraceae fam. nov. within the order Nitrosomonadales isolated from soil.</title>
        <authorList>
            <person name="Huber K.J."/>
            <person name="Neumann-Schaal M."/>
            <person name="Geppert A."/>
            <person name="Luckner M."/>
            <person name="Wanner G."/>
            <person name="Overmann J."/>
        </authorList>
    </citation>
    <scope>NUCLEOTIDE SEQUENCE [LARGE SCALE GENOMIC DNA]</scope>
    <source>
        <strain evidence="2 3">Swamp67</strain>
    </source>
</reference>
<evidence type="ECO:0000313" key="3">
    <source>
        <dbReference type="Proteomes" id="UP000503096"/>
    </source>
</evidence>
<sequence length="164" mass="17695">MNTSVPNPLQEVFVTSRLDTLKGELLAMHAPDAIEAKLVAAFRSQRAKAARPRLWWMPPLALAATVALVSWMVMVPIAVVAPVAVNDPTPALLAIDGDPEPFLALRPLERIALEPGATVVTTEFPRALLADWGLPVSPERAGEPVRAEMLYSAQGEPLAVRLIH</sequence>
<feature type="transmembrane region" description="Helical" evidence="1">
    <location>
        <begin position="60"/>
        <end position="85"/>
    </location>
</feature>
<organism evidence="2 3">
    <name type="scientific">Usitatibacter palustris</name>
    <dbReference type="NCBI Taxonomy" id="2732487"/>
    <lineage>
        <taxon>Bacteria</taxon>
        <taxon>Pseudomonadati</taxon>
        <taxon>Pseudomonadota</taxon>
        <taxon>Betaproteobacteria</taxon>
        <taxon>Nitrosomonadales</taxon>
        <taxon>Usitatibacteraceae</taxon>
        <taxon>Usitatibacter</taxon>
    </lineage>
</organism>
<gene>
    <name evidence="2" type="ORF">DSM104440_02617</name>
</gene>
<dbReference type="Proteomes" id="UP000503096">
    <property type="component" value="Chromosome"/>
</dbReference>
<dbReference type="RefSeq" id="WP_171163385.1">
    <property type="nucleotide sequence ID" value="NZ_CP053073.1"/>
</dbReference>
<accession>A0A6M4H871</accession>